<dbReference type="GO" id="GO:0010181">
    <property type="term" value="F:FMN binding"/>
    <property type="evidence" value="ECO:0007669"/>
    <property type="project" value="InterPro"/>
</dbReference>
<feature type="domain" description="Flavodoxin" evidence="1">
    <location>
        <begin position="4"/>
        <end position="141"/>
    </location>
</feature>
<dbReference type="PANTHER" id="PTHR38030:SF2">
    <property type="entry name" value="PROTOPORPHYRINOGEN IX DEHYDROGENASE [QUINONE]"/>
    <property type="match status" value="1"/>
</dbReference>
<sequence>MNTIVIYNSQTGFTKRYAQWIAEASGADCLELSAAKKVNPAEYEAIIFGSWACAGNISKISWFKINIDKWADKKLIAFCVGGSPIDSPDIELFLKQSFSDPKLKKVNMFYCPGGFNYEKMSAPSKLMMKMFIKMLKAKKEKSEAEQEMIKMISSSYDISDKKYIEPILQCLKE</sequence>
<evidence type="ECO:0000259" key="1">
    <source>
        <dbReference type="Pfam" id="PF12724"/>
    </source>
</evidence>
<dbReference type="InterPro" id="IPR052200">
    <property type="entry name" value="Protoporphyrinogen_IX_DH"/>
</dbReference>
<dbReference type="RefSeq" id="WP_103240730.1">
    <property type="nucleotide sequence ID" value="NZ_JANJZD010000018.1"/>
</dbReference>
<proteinExistence type="predicted"/>
<dbReference type="InterPro" id="IPR001226">
    <property type="entry name" value="Flavodoxin_CS"/>
</dbReference>
<dbReference type="OrthoDB" id="2146857at2"/>
<dbReference type="GO" id="GO:0070819">
    <property type="term" value="F:menaquinone-dependent protoporphyrinogen oxidase activity"/>
    <property type="evidence" value="ECO:0007669"/>
    <property type="project" value="TreeGrafter"/>
</dbReference>
<gene>
    <name evidence="2" type="ORF">AMURIS_03455</name>
</gene>
<dbReference type="InterPro" id="IPR029039">
    <property type="entry name" value="Flavoprotein-like_sf"/>
</dbReference>
<accession>A0A2K4ZJR3</accession>
<evidence type="ECO:0000313" key="3">
    <source>
        <dbReference type="Proteomes" id="UP000236311"/>
    </source>
</evidence>
<dbReference type="EMBL" id="OFSM01000018">
    <property type="protein sequence ID" value="SOY30724.1"/>
    <property type="molecule type" value="Genomic_DNA"/>
</dbReference>
<organism evidence="2 3">
    <name type="scientific">Acetatifactor muris</name>
    <dbReference type="NCBI Taxonomy" id="879566"/>
    <lineage>
        <taxon>Bacteria</taxon>
        <taxon>Bacillati</taxon>
        <taxon>Bacillota</taxon>
        <taxon>Clostridia</taxon>
        <taxon>Lachnospirales</taxon>
        <taxon>Lachnospiraceae</taxon>
        <taxon>Acetatifactor</taxon>
    </lineage>
</organism>
<dbReference type="PROSITE" id="PS00201">
    <property type="entry name" value="FLAVODOXIN"/>
    <property type="match status" value="1"/>
</dbReference>
<reference evidence="2 3" key="1">
    <citation type="submission" date="2018-01" db="EMBL/GenBank/DDBJ databases">
        <authorList>
            <person name="Gaut B.S."/>
            <person name="Morton B.R."/>
            <person name="Clegg M.T."/>
            <person name="Duvall M.R."/>
        </authorList>
    </citation>
    <scope>NUCLEOTIDE SEQUENCE [LARGE SCALE GENOMIC DNA]</scope>
    <source>
        <strain evidence="2">GP69</strain>
    </source>
</reference>
<dbReference type="Gene3D" id="3.40.50.360">
    <property type="match status" value="1"/>
</dbReference>
<protein>
    <submittedName>
        <fullName evidence="2">Flavodoxin domain protein</fullName>
    </submittedName>
</protein>
<dbReference type="SUPFAM" id="SSF52218">
    <property type="entry name" value="Flavoproteins"/>
    <property type="match status" value="1"/>
</dbReference>
<dbReference type="GO" id="GO:0009055">
    <property type="term" value="F:electron transfer activity"/>
    <property type="evidence" value="ECO:0007669"/>
    <property type="project" value="InterPro"/>
</dbReference>
<dbReference type="AlphaFoldDB" id="A0A2K4ZJR3"/>
<evidence type="ECO:0000313" key="2">
    <source>
        <dbReference type="EMBL" id="SOY30724.1"/>
    </source>
</evidence>
<name>A0A2K4ZJR3_9FIRM</name>
<dbReference type="Proteomes" id="UP000236311">
    <property type="component" value="Unassembled WGS sequence"/>
</dbReference>
<dbReference type="Pfam" id="PF12724">
    <property type="entry name" value="Flavodoxin_5"/>
    <property type="match status" value="1"/>
</dbReference>
<dbReference type="GO" id="GO:0006783">
    <property type="term" value="P:heme biosynthetic process"/>
    <property type="evidence" value="ECO:0007669"/>
    <property type="project" value="TreeGrafter"/>
</dbReference>
<keyword evidence="3" id="KW-1185">Reference proteome</keyword>
<dbReference type="PANTHER" id="PTHR38030">
    <property type="entry name" value="PROTOPORPHYRINOGEN IX DEHYDROGENASE [MENAQUINONE]"/>
    <property type="match status" value="1"/>
</dbReference>
<dbReference type="InterPro" id="IPR026816">
    <property type="entry name" value="Flavodoxin_dom"/>
</dbReference>